<gene>
    <name evidence="2" type="ORF">CPZ25_014875</name>
</gene>
<evidence type="ECO:0000256" key="1">
    <source>
        <dbReference type="SAM" id="Phobius"/>
    </source>
</evidence>
<keyword evidence="3" id="KW-1185">Reference proteome</keyword>
<sequence length="254" mass="28151">MSTQLKQESNYGGRYTDPATGYTTGYYTLKQMKTLYPQGGYRVAGGIGKIKEGQYTVAQRLEDSEGHQISVYRGSEFKGLINSVVGYARVDDDVFVAVVGKRSHKTLVLALLGVALLAAAVYCALNWNTWFPQKLDIDPSAAAVPTQNVPQRENINIPGYTVITANTDGKTKWNLVNPEGNPCYFQVVVKTKDRNRVIYESKLMPPGSEIKDPELTRKLSPGTYDITLQYNTFELEGDHDPMNNAVTEAQLVVE</sequence>
<organism evidence="2 3">
    <name type="scientific">Eubacterium maltosivorans</name>
    <dbReference type="NCBI Taxonomy" id="2041044"/>
    <lineage>
        <taxon>Bacteria</taxon>
        <taxon>Bacillati</taxon>
        <taxon>Bacillota</taxon>
        <taxon>Clostridia</taxon>
        <taxon>Eubacteriales</taxon>
        <taxon>Eubacteriaceae</taxon>
        <taxon>Eubacterium</taxon>
    </lineage>
</organism>
<dbReference type="RefSeq" id="WP_096919122.1">
    <property type="nucleotide sequence ID" value="NZ_CP029487.1"/>
</dbReference>
<accession>A0A4V1GMA0</accession>
<dbReference type="AlphaFoldDB" id="A0A4V1GMA0"/>
<evidence type="ECO:0000313" key="3">
    <source>
        <dbReference type="Proteomes" id="UP000218387"/>
    </source>
</evidence>
<dbReference type="Proteomes" id="UP000218387">
    <property type="component" value="Chromosome"/>
</dbReference>
<keyword evidence="1" id="KW-0812">Transmembrane</keyword>
<protein>
    <submittedName>
        <fullName evidence="2">Uncharacterized protein</fullName>
    </submittedName>
</protein>
<keyword evidence="1" id="KW-0472">Membrane</keyword>
<name>A0A4V1GMA0_EUBML</name>
<evidence type="ECO:0000313" key="2">
    <source>
        <dbReference type="EMBL" id="QCT72556.1"/>
    </source>
</evidence>
<feature type="transmembrane region" description="Helical" evidence="1">
    <location>
        <begin position="107"/>
        <end position="127"/>
    </location>
</feature>
<dbReference type="EMBL" id="CP029487">
    <property type="protein sequence ID" value="QCT72556.1"/>
    <property type="molecule type" value="Genomic_DNA"/>
</dbReference>
<dbReference type="KEGG" id="emt:CPZ25_014875"/>
<proteinExistence type="predicted"/>
<keyword evidence="1" id="KW-1133">Transmembrane helix</keyword>
<reference evidence="2 3" key="1">
    <citation type="submission" date="2018-05" db="EMBL/GenBank/DDBJ databases">
        <title>Genome comparison of Eubacterium sp.</title>
        <authorList>
            <person name="Feng Y."/>
            <person name="Sanchez-Andrea I."/>
            <person name="Stams A.J.M."/>
            <person name="De Vos W.M."/>
        </authorList>
    </citation>
    <scope>NUCLEOTIDE SEQUENCE [LARGE SCALE GENOMIC DNA]</scope>
    <source>
        <strain evidence="2 3">YI</strain>
    </source>
</reference>